<gene>
    <name evidence="1" type="ORF">ACFQ08_14620</name>
</gene>
<reference evidence="2" key="1">
    <citation type="journal article" date="2019" name="Int. J. Syst. Evol. Microbiol.">
        <title>The Global Catalogue of Microorganisms (GCM) 10K type strain sequencing project: providing services to taxonomists for standard genome sequencing and annotation.</title>
        <authorList>
            <consortium name="The Broad Institute Genomics Platform"/>
            <consortium name="The Broad Institute Genome Sequencing Center for Infectious Disease"/>
            <person name="Wu L."/>
            <person name="Ma J."/>
        </authorList>
    </citation>
    <scope>NUCLEOTIDE SEQUENCE [LARGE SCALE GENOMIC DNA]</scope>
    <source>
        <strain evidence="2">CCUG 62974</strain>
    </source>
</reference>
<keyword evidence="2" id="KW-1185">Reference proteome</keyword>
<comment type="caution">
    <text evidence="1">The sequence shown here is derived from an EMBL/GenBank/DDBJ whole genome shotgun (WGS) entry which is preliminary data.</text>
</comment>
<protein>
    <recommendedName>
        <fullName evidence="3">DUF222 domain-containing protein</fullName>
    </recommendedName>
</protein>
<organism evidence="1 2">
    <name type="scientific">Streptosporangium algeriense</name>
    <dbReference type="NCBI Taxonomy" id="1682748"/>
    <lineage>
        <taxon>Bacteria</taxon>
        <taxon>Bacillati</taxon>
        <taxon>Actinomycetota</taxon>
        <taxon>Actinomycetes</taxon>
        <taxon>Streptosporangiales</taxon>
        <taxon>Streptosporangiaceae</taxon>
        <taxon>Streptosporangium</taxon>
    </lineage>
</organism>
<name>A0ABW3DRR0_9ACTN</name>
<evidence type="ECO:0000313" key="1">
    <source>
        <dbReference type="EMBL" id="MFD0885781.1"/>
    </source>
</evidence>
<dbReference type="Proteomes" id="UP001597024">
    <property type="component" value="Unassembled WGS sequence"/>
</dbReference>
<evidence type="ECO:0000313" key="2">
    <source>
        <dbReference type="Proteomes" id="UP001597024"/>
    </source>
</evidence>
<sequence>MSEALDALRIHLEALLPLAVAELRQHDHTPEQLTAMAARSGKELGHLGDAVQWPGRRSGEALGALLTGIAAAELVTPGTACQMLAVLGGLAAEREQRAAS</sequence>
<proteinExistence type="predicted"/>
<accession>A0ABW3DRR0</accession>
<evidence type="ECO:0008006" key="3">
    <source>
        <dbReference type="Google" id="ProtNLM"/>
    </source>
</evidence>
<dbReference type="EMBL" id="JBHTHX010000433">
    <property type="protein sequence ID" value="MFD0885781.1"/>
    <property type="molecule type" value="Genomic_DNA"/>
</dbReference>